<evidence type="ECO:0000313" key="1">
    <source>
        <dbReference type="EMBL" id="OYR11407.1"/>
    </source>
</evidence>
<dbReference type="RefSeq" id="WP_094509593.1">
    <property type="nucleotide sequence ID" value="NZ_JBHEEK010000012.1"/>
</dbReference>
<dbReference type="Gene3D" id="3.40.1570.10">
    <property type="entry name" value="HemS/ChuS/ChuX like domains"/>
    <property type="match status" value="1"/>
</dbReference>
<dbReference type="SUPFAM" id="SSF144064">
    <property type="entry name" value="Heme iron utilization protein-like"/>
    <property type="match status" value="1"/>
</dbReference>
<dbReference type="Pfam" id="PF06228">
    <property type="entry name" value="ChuX_HutX"/>
    <property type="match status" value="1"/>
</dbReference>
<protein>
    <recommendedName>
        <fullName evidence="3">Heme utilization cystosolic carrier protein HutX</fullName>
    </recommendedName>
</protein>
<evidence type="ECO:0000313" key="2">
    <source>
        <dbReference type="Proteomes" id="UP000215590"/>
    </source>
</evidence>
<dbReference type="InterPro" id="IPR053733">
    <property type="entry name" value="Heme_Transport_Util_sf"/>
</dbReference>
<accession>A0A256F956</accession>
<dbReference type="AlphaFoldDB" id="A0A256F956"/>
<dbReference type="OrthoDB" id="8781266at2"/>
<sequence length="177" mass="19409">MQSLNHAEKVQRIRASIAEKPDGILESLATEYDVPIQTVIECVPAGGVTRIDGSQFVDVMSDIAEWGDITFICHSKDAIVEFCGPVPHGKPGHGMYNLQGGSSGLSGHLRHENCKAIFLVRRPFMGVDTLSVQFFNGDGETIFKVYVGRDEKRQLAQDQVERFNQLAIRFASSAGNA</sequence>
<keyword evidence="2" id="KW-1185">Reference proteome</keyword>
<dbReference type="CDD" id="cd16829">
    <property type="entry name" value="ChuX_HutX-like"/>
    <property type="match status" value="1"/>
</dbReference>
<name>A0A256F956_9HYPH</name>
<organism evidence="1 2">
    <name type="scientific">Brucella thiophenivorans</name>
    <dbReference type="NCBI Taxonomy" id="571255"/>
    <lineage>
        <taxon>Bacteria</taxon>
        <taxon>Pseudomonadati</taxon>
        <taxon>Pseudomonadota</taxon>
        <taxon>Alphaproteobacteria</taxon>
        <taxon>Hyphomicrobiales</taxon>
        <taxon>Brucellaceae</taxon>
        <taxon>Brucella/Ochrobactrum group</taxon>
        <taxon>Brucella</taxon>
    </lineage>
</organism>
<proteinExistence type="predicted"/>
<comment type="caution">
    <text evidence="1">The sequence shown here is derived from an EMBL/GenBank/DDBJ whole genome shotgun (WGS) entry which is preliminary data.</text>
</comment>
<dbReference type="EMBL" id="NNRJ01000061">
    <property type="protein sequence ID" value="OYR11407.1"/>
    <property type="molecule type" value="Genomic_DNA"/>
</dbReference>
<gene>
    <name evidence="1" type="ORF">CEV31_3734</name>
</gene>
<dbReference type="InterPro" id="IPR010413">
    <property type="entry name" value="HutX-like"/>
</dbReference>
<evidence type="ECO:0008006" key="3">
    <source>
        <dbReference type="Google" id="ProtNLM"/>
    </source>
</evidence>
<reference evidence="1 2" key="1">
    <citation type="submission" date="2017-07" db="EMBL/GenBank/DDBJ databases">
        <title>Phylogenetic study on the rhizospheric bacterium Ochrobactrum sp. A44.</title>
        <authorList>
            <person name="Krzyzanowska D.M."/>
            <person name="Ossowicki A."/>
            <person name="Rajewska M."/>
            <person name="Maciag T."/>
            <person name="Kaczynski Z."/>
            <person name="Czerwicka M."/>
            <person name="Jafra S."/>
        </authorList>
    </citation>
    <scope>NUCLEOTIDE SEQUENCE [LARGE SCALE GENOMIC DNA]</scope>
    <source>
        <strain evidence="1 2">DSM 7216</strain>
    </source>
</reference>
<dbReference type="PIRSF" id="PIRSF030840">
    <property type="entry name" value="DUF1008"/>
    <property type="match status" value="1"/>
</dbReference>
<dbReference type="NCBIfam" id="TIGR04108">
    <property type="entry name" value="HutX"/>
    <property type="match status" value="1"/>
</dbReference>
<dbReference type="Proteomes" id="UP000215590">
    <property type="component" value="Unassembled WGS sequence"/>
</dbReference>